<sequence>MTGRRVSLELTLLEAAHLSNLLAQFEEVVSAGDARDPAVRRLVPDAYRDDADAAAEFRRLTQDDILERRLTDAGVVRASLRRDGRDLDPAELDRTQAEDALVVELTPEVAGAWLRTLAALRLVLAERLGVTGEDHDDDGDPRFGVYEWVGYRLDVLVRALDD</sequence>
<accession>A0ABU3GBM9</accession>
<protein>
    <submittedName>
        <fullName evidence="1">DUF2017 family protein</fullName>
    </submittedName>
</protein>
<comment type="caution">
    <text evidence="1">The sequence shown here is derived from an EMBL/GenBank/DDBJ whole genome shotgun (WGS) entry which is preliminary data.</text>
</comment>
<dbReference type="Pfam" id="PF09438">
    <property type="entry name" value="DUF2017"/>
    <property type="match status" value="1"/>
</dbReference>
<evidence type="ECO:0000313" key="1">
    <source>
        <dbReference type="EMBL" id="MDT3317223.1"/>
    </source>
</evidence>
<evidence type="ECO:0000313" key="2">
    <source>
        <dbReference type="Proteomes" id="UP001251849"/>
    </source>
</evidence>
<dbReference type="RefSeq" id="WP_311862235.1">
    <property type="nucleotide sequence ID" value="NZ_JAUZVV010000002.1"/>
</dbReference>
<organism evidence="1 2">
    <name type="scientific">Microbacterium gawkjiense</name>
    <dbReference type="NCBI Taxonomy" id="3067309"/>
    <lineage>
        <taxon>Bacteria</taxon>
        <taxon>Bacillati</taxon>
        <taxon>Actinomycetota</taxon>
        <taxon>Actinomycetes</taxon>
        <taxon>Micrococcales</taxon>
        <taxon>Microbacteriaceae</taxon>
        <taxon>Microbacterium</taxon>
    </lineage>
</organism>
<gene>
    <name evidence="1" type="ORF">Q9S71_10375</name>
</gene>
<dbReference type="Proteomes" id="UP001251849">
    <property type="component" value="Unassembled WGS sequence"/>
</dbReference>
<reference evidence="1 2" key="1">
    <citation type="submission" date="2023-08" db="EMBL/GenBank/DDBJ databases">
        <title>Microbacterium aquilitoris sp. nov. and Microbacterium gwkjibeachense sp. nov., isolated from beach.</title>
        <authorList>
            <person name="Lee S.D."/>
            <person name="Yang H."/>
            <person name="Kim I."/>
        </authorList>
    </citation>
    <scope>NUCLEOTIDE SEQUENCE [LARGE SCALE GENOMIC DNA]</scope>
    <source>
        <strain evidence="1 2">KSW4-11</strain>
    </source>
</reference>
<dbReference type="EMBL" id="JAUZVV010000002">
    <property type="protein sequence ID" value="MDT3317223.1"/>
    <property type="molecule type" value="Genomic_DNA"/>
</dbReference>
<name>A0ABU3GBM9_9MICO</name>
<dbReference type="InterPro" id="IPR018561">
    <property type="entry name" value="AosR"/>
</dbReference>
<proteinExistence type="predicted"/>
<keyword evidence="2" id="KW-1185">Reference proteome</keyword>